<proteinExistence type="predicted"/>
<keyword evidence="5" id="KW-1185">Reference proteome</keyword>
<dbReference type="SUPFAM" id="SSF47090">
    <property type="entry name" value="PGBD-like"/>
    <property type="match status" value="1"/>
</dbReference>
<dbReference type="RefSeq" id="WP_425586674.1">
    <property type="nucleotide sequence ID" value="NZ_BAAAVM010000019.1"/>
</dbReference>
<dbReference type="InterPro" id="IPR036365">
    <property type="entry name" value="PGBD-like_sf"/>
</dbReference>
<keyword evidence="2" id="KW-0812">Transmembrane</keyword>
<feature type="region of interest" description="Disordered" evidence="1">
    <location>
        <begin position="1"/>
        <end position="24"/>
    </location>
</feature>
<feature type="compositionally biased region" description="Low complexity" evidence="1">
    <location>
        <begin position="170"/>
        <end position="179"/>
    </location>
</feature>
<feature type="region of interest" description="Disordered" evidence="1">
    <location>
        <begin position="41"/>
        <end position="108"/>
    </location>
</feature>
<accession>A0ABP6MZK7</accession>
<name>A0ABP6MZK7_9ACTN</name>
<evidence type="ECO:0000256" key="2">
    <source>
        <dbReference type="SAM" id="Phobius"/>
    </source>
</evidence>
<dbReference type="InterPro" id="IPR036366">
    <property type="entry name" value="PGBDSf"/>
</dbReference>
<dbReference type="Pfam" id="PF01471">
    <property type="entry name" value="PG_binding_1"/>
    <property type="match status" value="1"/>
</dbReference>
<evidence type="ECO:0000256" key="1">
    <source>
        <dbReference type="SAM" id="MobiDB-lite"/>
    </source>
</evidence>
<dbReference type="EMBL" id="BAAAVM010000019">
    <property type="protein sequence ID" value="GAA3131639.1"/>
    <property type="molecule type" value="Genomic_DNA"/>
</dbReference>
<evidence type="ECO:0000259" key="3">
    <source>
        <dbReference type="Pfam" id="PF01471"/>
    </source>
</evidence>
<feature type="transmembrane region" description="Helical" evidence="2">
    <location>
        <begin position="225"/>
        <end position="246"/>
    </location>
</feature>
<reference evidence="5" key="1">
    <citation type="journal article" date="2019" name="Int. J. Syst. Evol. Microbiol.">
        <title>The Global Catalogue of Microorganisms (GCM) 10K type strain sequencing project: providing services to taxonomists for standard genome sequencing and annotation.</title>
        <authorList>
            <consortium name="The Broad Institute Genomics Platform"/>
            <consortium name="The Broad Institute Genome Sequencing Center for Infectious Disease"/>
            <person name="Wu L."/>
            <person name="Ma J."/>
        </authorList>
    </citation>
    <scope>NUCLEOTIDE SEQUENCE [LARGE SCALE GENOMIC DNA]</scope>
    <source>
        <strain evidence="5">JCM 11574</strain>
    </source>
</reference>
<evidence type="ECO:0000313" key="4">
    <source>
        <dbReference type="EMBL" id="GAA3131639.1"/>
    </source>
</evidence>
<comment type="caution">
    <text evidence="4">The sequence shown here is derived from an EMBL/GenBank/DDBJ whole genome shotgun (WGS) entry which is preliminary data.</text>
</comment>
<feature type="compositionally biased region" description="Pro residues" evidence="1">
    <location>
        <begin position="1"/>
        <end position="18"/>
    </location>
</feature>
<evidence type="ECO:0000313" key="5">
    <source>
        <dbReference type="Proteomes" id="UP001500893"/>
    </source>
</evidence>
<feature type="region of interest" description="Disordered" evidence="1">
    <location>
        <begin position="164"/>
        <end position="221"/>
    </location>
</feature>
<organism evidence="4 5">
    <name type="scientific">Streptomyces rameus</name>
    <dbReference type="NCBI Taxonomy" id="68261"/>
    <lineage>
        <taxon>Bacteria</taxon>
        <taxon>Bacillati</taxon>
        <taxon>Actinomycetota</taxon>
        <taxon>Actinomycetes</taxon>
        <taxon>Kitasatosporales</taxon>
        <taxon>Streptomycetaceae</taxon>
        <taxon>Streptomyces</taxon>
    </lineage>
</organism>
<feature type="domain" description="Peptidoglycan binding-like" evidence="3">
    <location>
        <begin position="286"/>
        <end position="346"/>
    </location>
</feature>
<dbReference type="Gene3D" id="1.10.101.10">
    <property type="entry name" value="PGBD-like superfamily/PGBD"/>
    <property type="match status" value="1"/>
</dbReference>
<keyword evidence="2" id="KW-0472">Membrane</keyword>
<feature type="compositionally biased region" description="Low complexity" evidence="1">
    <location>
        <begin position="200"/>
        <end position="221"/>
    </location>
</feature>
<feature type="compositionally biased region" description="Low complexity" evidence="1">
    <location>
        <begin position="255"/>
        <end position="288"/>
    </location>
</feature>
<dbReference type="Proteomes" id="UP001500893">
    <property type="component" value="Unassembled WGS sequence"/>
</dbReference>
<sequence length="356" mass="36153">MPTPPDPAKPPAAPPPEPVRVLRPRNVEALAELMREFRPDPVTYEPLGTAPAPHPAPPHSAEEDTCELPPVPAARPVDTGGAGSHATDTGRADGRAVDTGGAGFRAPRTGRAGFRAVDAAPAGFRAVGTRRVDGGAVDSGGADFCAEGTDQADFRAVGTRRADGRATDSGRVGFRAVGTGRAGGRVADPRRTDSRAAPPSRAVGGRSAGARAVGVPGPGARPRRAAAVAAAVVVAALVGFGSALLLPSRQQAAATAPATTPPTSASVAPTGGTDPDGPGTLRPGDTGPEVSDLQQRLLRVPDVYRDGSTEGTYDATLTAAVARFQLWYGIRGDETGVYGDDTRRALESRTGFGDDS</sequence>
<dbReference type="InterPro" id="IPR002477">
    <property type="entry name" value="Peptidoglycan-bd-like"/>
</dbReference>
<feature type="region of interest" description="Disordered" evidence="1">
    <location>
        <begin position="255"/>
        <end position="292"/>
    </location>
</feature>
<protein>
    <recommendedName>
        <fullName evidence="3">Peptidoglycan binding-like domain-containing protein</fullName>
    </recommendedName>
</protein>
<keyword evidence="2" id="KW-1133">Transmembrane helix</keyword>
<gene>
    <name evidence="4" type="ORF">GCM10010521_17000</name>
</gene>